<dbReference type="Gene3D" id="1.25.40.10">
    <property type="entry name" value="Tetratricopeptide repeat domain"/>
    <property type="match status" value="2"/>
</dbReference>
<dbReference type="InterPro" id="IPR051685">
    <property type="entry name" value="Ycf3/AcsC/BcsC/TPR_MFPF"/>
</dbReference>
<evidence type="ECO:0000256" key="1">
    <source>
        <dbReference type="ARBA" id="ARBA00022737"/>
    </source>
</evidence>
<sequence length="585" mass="64553">MSDIFISYARSTEPVAKEVGEQLRAAGHHVWRDDELPAHRSYSDVIEERLQSAKAVLVLWSAEAVRSQWVRAEADIAREAGTLLQMSVDGTTPPIPFNQIQCADLADWSGAPDHPGWRKVLDSVTSLVGAPVVAAEVAPVKPRSDRKRIMVLPFQNMSGDNEQEYFSDGISEDIITDLSKVSSLDVVARNQAFSLKGKGIDIATLGEDFEVSHVVEGSVRKAEGRVRITAQLIDAENCNQVWAERYDRELKDIFALQDEISKAIVSALRLKLLPKEKKAIEKRDTLDSDAYNLYLKARQYWITGNDSDYRPLEIVVRICRQATAIDPNYAKALGLMALAQARLLITYDQEVDPHPAADKALALDPQQPEAHCAKAMIDGAAGNHESANRHMELALEVDPESFEVNKVAARIVFQQGKIAEAIPYFEKAVGLVEGDYHGTGMLHTCYTAIGDAENTKRVAKMTVERCTRALESDPGNVAALAFGSGTLAELGEREKALQWVDRAMLLDPDNLIMRYNLACALTRSLSDNEKAIELLGPFFERVGPTHIGHVEADPDVDPLRSDPRFQKMVADAKARSGEQSQTAQT</sequence>
<evidence type="ECO:0000313" key="4">
    <source>
        <dbReference type="EMBL" id="QZD86580.1"/>
    </source>
</evidence>
<dbReference type="PANTHER" id="PTHR44943:SF4">
    <property type="entry name" value="TPR REPEAT-CONTAINING PROTEIN MJ0798"/>
    <property type="match status" value="1"/>
</dbReference>
<proteinExistence type="predicted"/>
<protein>
    <submittedName>
        <fullName evidence="4">TIR domain-containing protein</fullName>
    </submittedName>
</protein>
<feature type="domain" description="TIR" evidence="3">
    <location>
        <begin position="4"/>
        <end position="110"/>
    </location>
</feature>
<keyword evidence="5" id="KW-1185">Reference proteome</keyword>
<dbReference type="Gene3D" id="3.40.50.10140">
    <property type="entry name" value="Toll/interleukin-1 receptor homology (TIR) domain"/>
    <property type="match status" value="1"/>
</dbReference>
<dbReference type="InterPro" id="IPR000157">
    <property type="entry name" value="TIR_dom"/>
</dbReference>
<evidence type="ECO:0000259" key="3">
    <source>
        <dbReference type="Pfam" id="PF13676"/>
    </source>
</evidence>
<dbReference type="InterPro" id="IPR035897">
    <property type="entry name" value="Toll_tir_struct_dom_sf"/>
</dbReference>
<evidence type="ECO:0000313" key="5">
    <source>
        <dbReference type="Proteomes" id="UP000824280"/>
    </source>
</evidence>
<dbReference type="Proteomes" id="UP000824280">
    <property type="component" value="Chromosome"/>
</dbReference>
<keyword evidence="1" id="KW-0677">Repeat</keyword>
<dbReference type="SUPFAM" id="SSF48452">
    <property type="entry name" value="TPR-like"/>
    <property type="match status" value="1"/>
</dbReference>
<dbReference type="Pfam" id="PF13676">
    <property type="entry name" value="TIR_2"/>
    <property type="match status" value="1"/>
</dbReference>
<dbReference type="Gene3D" id="3.40.50.10070">
    <property type="entry name" value="TolB, N-terminal domain"/>
    <property type="match status" value="1"/>
</dbReference>
<organism evidence="4 5">
    <name type="scientific">Qipengyuania psychrotolerans</name>
    <dbReference type="NCBI Taxonomy" id="2867238"/>
    <lineage>
        <taxon>Bacteria</taxon>
        <taxon>Pseudomonadati</taxon>
        <taxon>Pseudomonadota</taxon>
        <taxon>Alphaproteobacteria</taxon>
        <taxon>Sphingomonadales</taxon>
        <taxon>Erythrobacteraceae</taxon>
        <taxon>Qipengyuania</taxon>
    </lineage>
</organism>
<dbReference type="InterPro" id="IPR011990">
    <property type="entry name" value="TPR-like_helical_dom_sf"/>
</dbReference>
<evidence type="ECO:0000256" key="2">
    <source>
        <dbReference type="ARBA" id="ARBA00022803"/>
    </source>
</evidence>
<name>A0ABX8ZC61_9SPHN</name>
<dbReference type="RefSeq" id="WP_221422124.1">
    <property type="nucleotide sequence ID" value="NZ_CP081297.1"/>
</dbReference>
<keyword evidence="2" id="KW-0802">TPR repeat</keyword>
<accession>A0ABX8ZC61</accession>
<dbReference type="SUPFAM" id="SSF52200">
    <property type="entry name" value="Toll/Interleukin receptor TIR domain"/>
    <property type="match status" value="1"/>
</dbReference>
<gene>
    <name evidence="4" type="ORF">K3166_10170</name>
</gene>
<reference evidence="4 5" key="1">
    <citation type="submission" date="2021-08" db="EMBL/GenBank/DDBJ databases">
        <title>Comparative Genomics Analysis of the Genus Qipengyuania Reveals Extensive Genetic Diversity and Metabolic Versatility, Including the Description of Fifteen Novel Species.</title>
        <authorList>
            <person name="Liu Y."/>
        </authorList>
    </citation>
    <scope>NUCLEOTIDE SEQUENCE [LARGE SCALE GENOMIC DNA]</scope>
    <source>
        <strain evidence="4 5">1XM2-8</strain>
    </source>
</reference>
<dbReference type="EMBL" id="CP081297">
    <property type="protein sequence ID" value="QZD86580.1"/>
    <property type="molecule type" value="Genomic_DNA"/>
</dbReference>
<dbReference type="PANTHER" id="PTHR44943">
    <property type="entry name" value="CELLULOSE SYNTHASE OPERON PROTEIN C"/>
    <property type="match status" value="1"/>
</dbReference>